<dbReference type="KEGG" id="cser:CCO03_02320"/>
<dbReference type="Proteomes" id="UP000196138">
    <property type="component" value="Chromosome"/>
</dbReference>
<evidence type="ECO:0000313" key="1">
    <source>
        <dbReference type="EMBL" id="ARU03675.1"/>
    </source>
</evidence>
<evidence type="ECO:0000313" key="2">
    <source>
        <dbReference type="Proteomes" id="UP000196138"/>
    </source>
</evidence>
<protein>
    <recommendedName>
        <fullName evidence="3">Knr4/Smi1-like domain-containing protein</fullName>
    </recommendedName>
</protein>
<dbReference type="OrthoDB" id="515110at2"/>
<sequence>MSDTVHLNDWWSHVPDWLGRALQPGDGLPAAEVDAAVARLAAQGFAVPPALRQLHLRLGRCAPLMQHFNRFLAPADWQLDQGRLVFLDENQGVCVWQVDADGQVWMGVDDTVHPEALRLDDFLAVLMPYQLAQGGWPCCADTVLPAAELTDEREAIARELGWPLWVRHNGLTLNGQGAAMLWSLDPAPGDTDAHLFISCLRPDDLEALCERFGFAEL</sequence>
<name>A0A1Y0EJ65_9BURK</name>
<dbReference type="RefSeq" id="WP_087276735.1">
    <property type="nucleotide sequence ID" value="NZ_CP021455.1"/>
</dbReference>
<gene>
    <name evidence="1" type="ORF">CCO03_02320</name>
</gene>
<keyword evidence="2" id="KW-1185">Reference proteome</keyword>
<dbReference type="EMBL" id="CP021455">
    <property type="protein sequence ID" value="ARU03675.1"/>
    <property type="molecule type" value="Genomic_DNA"/>
</dbReference>
<dbReference type="AlphaFoldDB" id="A0A1Y0EJ65"/>
<reference evidence="1 2" key="1">
    <citation type="submission" date="2017-05" db="EMBL/GenBank/DDBJ databases">
        <authorList>
            <person name="Song R."/>
            <person name="Chenine A.L."/>
            <person name="Ruprecht R.M."/>
        </authorList>
    </citation>
    <scope>NUCLEOTIDE SEQUENCE [LARGE SCALE GENOMIC DNA]</scope>
    <source>
        <strain evidence="1 2">DSM 26136</strain>
    </source>
</reference>
<evidence type="ECO:0008006" key="3">
    <source>
        <dbReference type="Google" id="ProtNLM"/>
    </source>
</evidence>
<accession>A0A1Y0EJ65</accession>
<proteinExistence type="predicted"/>
<organism evidence="1 2">
    <name type="scientific">Comamonas serinivorans</name>
    <dbReference type="NCBI Taxonomy" id="1082851"/>
    <lineage>
        <taxon>Bacteria</taxon>
        <taxon>Pseudomonadati</taxon>
        <taxon>Pseudomonadota</taxon>
        <taxon>Betaproteobacteria</taxon>
        <taxon>Burkholderiales</taxon>
        <taxon>Comamonadaceae</taxon>
        <taxon>Comamonas</taxon>
    </lineage>
</organism>